<keyword evidence="3 7" id="KW-0378">Hydrolase</keyword>
<dbReference type="Gene3D" id="2.70.40.10">
    <property type="match status" value="1"/>
</dbReference>
<evidence type="ECO:0000256" key="7">
    <source>
        <dbReference type="HAMAP-Rule" id="MF_00116"/>
    </source>
</evidence>
<evidence type="ECO:0000259" key="8">
    <source>
        <dbReference type="Pfam" id="PF00692"/>
    </source>
</evidence>
<dbReference type="EMBL" id="NBIM01000003">
    <property type="protein sequence ID" value="OXY81705.1"/>
    <property type="molecule type" value="Genomic_DNA"/>
</dbReference>
<dbReference type="InterPro" id="IPR036157">
    <property type="entry name" value="dUTPase-like_sf"/>
</dbReference>
<feature type="binding site" evidence="7">
    <location>
        <position position="84"/>
    </location>
    <ligand>
        <name>substrate</name>
    </ligand>
</feature>
<keyword evidence="2 7" id="KW-0479">Metal-binding</keyword>
<keyword evidence="10" id="KW-1185">Reference proteome</keyword>
<gene>
    <name evidence="7" type="primary">dut</name>
    <name evidence="9" type="ORF">B6S08_11210</name>
</gene>
<protein>
    <recommendedName>
        <fullName evidence="7">Deoxyuridine 5'-triphosphate nucleotidohydrolase</fullName>
        <shortName evidence="7">dUTPase</shortName>
        <ecNumber evidence="7">3.6.1.23</ecNumber>
    </recommendedName>
    <alternativeName>
        <fullName evidence="7">dUTP pyrophosphatase</fullName>
    </alternativeName>
</protein>
<dbReference type="NCBIfam" id="NF001862">
    <property type="entry name" value="PRK00601.1"/>
    <property type="match status" value="1"/>
</dbReference>
<dbReference type="EC" id="3.6.1.23" evidence="7"/>
<dbReference type="GO" id="GO:0046081">
    <property type="term" value="P:dUTP catabolic process"/>
    <property type="evidence" value="ECO:0007669"/>
    <property type="project" value="InterPro"/>
</dbReference>
<comment type="caution">
    <text evidence="9">The sequence shown here is derived from an EMBL/GenBank/DDBJ whole genome shotgun (WGS) entry which is preliminary data.</text>
</comment>
<comment type="function">
    <text evidence="7">This enzyme is involved in nucleotide metabolism: it produces dUMP, the immediate precursor of thymidine nucleotides and it decreases the intracellular concentration of dUTP so that uracil cannot be incorporated into DNA.</text>
</comment>
<dbReference type="Proteomes" id="UP000242757">
    <property type="component" value="Unassembled WGS sequence"/>
</dbReference>
<keyword evidence="5 7" id="KW-0546">Nucleotide metabolism</keyword>
<dbReference type="InterPro" id="IPR029054">
    <property type="entry name" value="dUTPase-like"/>
</dbReference>
<evidence type="ECO:0000256" key="4">
    <source>
        <dbReference type="ARBA" id="ARBA00022842"/>
    </source>
</evidence>
<feature type="binding site" evidence="7">
    <location>
        <begin position="88"/>
        <end position="90"/>
    </location>
    <ligand>
        <name>substrate</name>
    </ligand>
</feature>
<comment type="pathway">
    <text evidence="7">Pyrimidine metabolism; dUMP biosynthesis; dUMP from dCTP (dUTP route): step 2/2.</text>
</comment>
<dbReference type="PANTHER" id="PTHR11241">
    <property type="entry name" value="DEOXYURIDINE 5'-TRIPHOSPHATE NUCLEOTIDOHYDROLASE"/>
    <property type="match status" value="1"/>
</dbReference>
<evidence type="ECO:0000313" key="9">
    <source>
        <dbReference type="EMBL" id="OXY81705.1"/>
    </source>
</evidence>
<dbReference type="PANTHER" id="PTHR11241:SF0">
    <property type="entry name" value="DEOXYURIDINE 5'-TRIPHOSPHATE NUCLEOTIDOHYDROLASE"/>
    <property type="match status" value="1"/>
</dbReference>
<dbReference type="GO" id="GO:0000287">
    <property type="term" value="F:magnesium ion binding"/>
    <property type="evidence" value="ECO:0007669"/>
    <property type="project" value="UniProtKB-UniRule"/>
</dbReference>
<name>A0A233RE81_9GAMM</name>
<dbReference type="NCBIfam" id="TIGR00576">
    <property type="entry name" value="dut"/>
    <property type="match status" value="1"/>
</dbReference>
<dbReference type="RefSeq" id="WP_094201072.1">
    <property type="nucleotide sequence ID" value="NZ_NBIM01000003.1"/>
</dbReference>
<reference evidence="9 10" key="1">
    <citation type="submission" date="2017-08" db="EMBL/GenBank/DDBJ databases">
        <title>A Genome Sequence of Oceanimonas doudoroffii ATCC 27123T.</title>
        <authorList>
            <person name="Brennan M.A."/>
            <person name="Maclea K.S."/>
            <person name="Mcclelland W.D."/>
            <person name="Trachtenberg A.M."/>
        </authorList>
    </citation>
    <scope>NUCLEOTIDE SEQUENCE [LARGE SCALE GENOMIC DNA]</scope>
    <source>
        <strain evidence="9 10">ATCC 27123</strain>
    </source>
</reference>
<dbReference type="AlphaFoldDB" id="A0A233RE81"/>
<accession>A0A233RE81</accession>
<dbReference type="Pfam" id="PF00692">
    <property type="entry name" value="dUTPase"/>
    <property type="match status" value="1"/>
</dbReference>
<dbReference type="GO" id="GO:0006226">
    <property type="term" value="P:dUMP biosynthetic process"/>
    <property type="evidence" value="ECO:0007669"/>
    <property type="project" value="UniProtKB-UniRule"/>
</dbReference>
<dbReference type="GO" id="GO:0004170">
    <property type="term" value="F:dUTP diphosphatase activity"/>
    <property type="evidence" value="ECO:0007669"/>
    <property type="project" value="UniProtKB-UniRule"/>
</dbReference>
<comment type="catalytic activity">
    <reaction evidence="6 7">
        <text>dUTP + H2O = dUMP + diphosphate + H(+)</text>
        <dbReference type="Rhea" id="RHEA:10248"/>
        <dbReference type="ChEBI" id="CHEBI:15377"/>
        <dbReference type="ChEBI" id="CHEBI:15378"/>
        <dbReference type="ChEBI" id="CHEBI:33019"/>
        <dbReference type="ChEBI" id="CHEBI:61555"/>
        <dbReference type="ChEBI" id="CHEBI:246422"/>
        <dbReference type="EC" id="3.6.1.23"/>
    </reaction>
</comment>
<keyword evidence="4 7" id="KW-0460">Magnesium</keyword>
<comment type="caution">
    <text evidence="7">Lacks conserved residue(s) required for the propagation of feature annotation.</text>
</comment>
<dbReference type="OrthoDB" id="9809956at2"/>
<dbReference type="InterPro" id="IPR033704">
    <property type="entry name" value="dUTPase_trimeric"/>
</dbReference>
<comment type="similarity">
    <text evidence="1 7">Belongs to the dUTPase family.</text>
</comment>
<sequence length="152" mass="16163">MMTSIELKILDPRVGTDFPLPAYATPGSAGLDLRACLDEPLTLAPGETQLLPTGLAIHIKDPGLCATILPRSGLGHKHGIVLGNLVGLIDSDYQGQLMVSCWNRSNDSFTIAPGERIAQLVILPVVQAQFTLVDDFDQSERGEGGFGSSGRH</sequence>
<feature type="domain" description="dUTPase-like" evidence="8">
    <location>
        <begin position="18"/>
        <end position="150"/>
    </location>
</feature>
<organism evidence="9 10">
    <name type="scientific">Oceanimonas doudoroffii</name>
    <dbReference type="NCBI Taxonomy" id="84158"/>
    <lineage>
        <taxon>Bacteria</taxon>
        <taxon>Pseudomonadati</taxon>
        <taxon>Pseudomonadota</taxon>
        <taxon>Gammaproteobacteria</taxon>
        <taxon>Aeromonadales</taxon>
        <taxon>Aeromonadaceae</taxon>
        <taxon>Oceanimonas</taxon>
    </lineage>
</organism>
<evidence type="ECO:0000256" key="5">
    <source>
        <dbReference type="ARBA" id="ARBA00023080"/>
    </source>
</evidence>
<evidence type="ECO:0000256" key="3">
    <source>
        <dbReference type="ARBA" id="ARBA00022801"/>
    </source>
</evidence>
<feature type="binding site" evidence="7">
    <location>
        <begin position="71"/>
        <end position="73"/>
    </location>
    <ligand>
        <name>substrate</name>
    </ligand>
</feature>
<evidence type="ECO:0000313" key="10">
    <source>
        <dbReference type="Proteomes" id="UP000242757"/>
    </source>
</evidence>
<comment type="cofactor">
    <cofactor evidence="7">
        <name>Mg(2+)</name>
        <dbReference type="ChEBI" id="CHEBI:18420"/>
    </cofactor>
</comment>
<evidence type="ECO:0000256" key="6">
    <source>
        <dbReference type="ARBA" id="ARBA00047686"/>
    </source>
</evidence>
<dbReference type="FunFam" id="2.70.40.10:FF:000002">
    <property type="entry name" value="dUTP diphosphatase"/>
    <property type="match status" value="1"/>
</dbReference>
<dbReference type="HAMAP" id="MF_00116">
    <property type="entry name" value="dUTPase_bact"/>
    <property type="match status" value="1"/>
</dbReference>
<dbReference type="CDD" id="cd07557">
    <property type="entry name" value="trimeric_dUTPase"/>
    <property type="match status" value="1"/>
</dbReference>
<evidence type="ECO:0000256" key="1">
    <source>
        <dbReference type="ARBA" id="ARBA00006581"/>
    </source>
</evidence>
<evidence type="ECO:0000256" key="2">
    <source>
        <dbReference type="ARBA" id="ARBA00022723"/>
    </source>
</evidence>
<proteinExistence type="inferred from homology"/>
<dbReference type="InterPro" id="IPR008181">
    <property type="entry name" value="dUTPase"/>
</dbReference>
<dbReference type="SUPFAM" id="SSF51283">
    <property type="entry name" value="dUTPase-like"/>
    <property type="match status" value="1"/>
</dbReference>
<dbReference type="UniPathway" id="UPA00610">
    <property type="reaction ID" value="UER00666"/>
</dbReference>